<protein>
    <submittedName>
        <fullName evidence="1">Uncharacterized protein</fullName>
    </submittedName>
</protein>
<reference evidence="1" key="1">
    <citation type="submission" date="2021-04" db="EMBL/GenBank/DDBJ databases">
        <authorList>
            <consortium name="Molecular Ecology Group"/>
        </authorList>
    </citation>
    <scope>NUCLEOTIDE SEQUENCE</scope>
</reference>
<feature type="non-terminal residue" evidence="1">
    <location>
        <position position="1"/>
    </location>
</feature>
<evidence type="ECO:0000313" key="2">
    <source>
        <dbReference type="Proteomes" id="UP000678393"/>
    </source>
</evidence>
<dbReference type="AlphaFoldDB" id="A0A8S3YM81"/>
<dbReference type="OrthoDB" id="6084090at2759"/>
<keyword evidence="2" id="KW-1185">Reference proteome</keyword>
<sequence>GSPLAESGNVCPRGWHHYHHFCVTQGDGSTEKAVALYCGGLGGIGVNGLCIITPNNLEPASENDPNYATVAEDNGQQALYRDSQVSSNFVDTDILGDPEPVESRLCPKGWTHYNSMCVYRPWSLEERCSLLGAVEFRGLCIK</sequence>
<gene>
    <name evidence="1" type="ORF">CUNI_LOCUS2120</name>
</gene>
<organism evidence="1 2">
    <name type="scientific">Candidula unifasciata</name>
    <dbReference type="NCBI Taxonomy" id="100452"/>
    <lineage>
        <taxon>Eukaryota</taxon>
        <taxon>Metazoa</taxon>
        <taxon>Spiralia</taxon>
        <taxon>Lophotrochozoa</taxon>
        <taxon>Mollusca</taxon>
        <taxon>Gastropoda</taxon>
        <taxon>Heterobranchia</taxon>
        <taxon>Euthyneura</taxon>
        <taxon>Panpulmonata</taxon>
        <taxon>Eupulmonata</taxon>
        <taxon>Stylommatophora</taxon>
        <taxon>Helicina</taxon>
        <taxon>Helicoidea</taxon>
        <taxon>Geomitridae</taxon>
        <taxon>Candidula</taxon>
    </lineage>
</organism>
<evidence type="ECO:0000313" key="1">
    <source>
        <dbReference type="EMBL" id="CAG5116562.1"/>
    </source>
</evidence>
<comment type="caution">
    <text evidence="1">The sequence shown here is derived from an EMBL/GenBank/DDBJ whole genome shotgun (WGS) entry which is preliminary data.</text>
</comment>
<proteinExistence type="predicted"/>
<dbReference type="Proteomes" id="UP000678393">
    <property type="component" value="Unassembled WGS sequence"/>
</dbReference>
<feature type="non-terminal residue" evidence="1">
    <location>
        <position position="142"/>
    </location>
</feature>
<name>A0A8S3YM81_9EUPU</name>
<accession>A0A8S3YM81</accession>
<dbReference type="EMBL" id="CAJHNH020000269">
    <property type="protein sequence ID" value="CAG5116562.1"/>
    <property type="molecule type" value="Genomic_DNA"/>
</dbReference>